<protein>
    <recommendedName>
        <fullName evidence="4">Bifunctional inhibitor/plant lipid transfer protein/seed storage helical domain-containing protein</fullName>
    </recommendedName>
</protein>
<organism evidence="2 3">
    <name type="scientific">Gossypium raimondii</name>
    <name type="common">Peruvian cotton</name>
    <name type="synonym">Gossypium klotzschianum subsp. raimondii</name>
    <dbReference type="NCBI Taxonomy" id="29730"/>
    <lineage>
        <taxon>Eukaryota</taxon>
        <taxon>Viridiplantae</taxon>
        <taxon>Streptophyta</taxon>
        <taxon>Embryophyta</taxon>
        <taxon>Tracheophyta</taxon>
        <taxon>Spermatophyta</taxon>
        <taxon>Magnoliopsida</taxon>
        <taxon>eudicotyledons</taxon>
        <taxon>Gunneridae</taxon>
        <taxon>Pentapetalae</taxon>
        <taxon>rosids</taxon>
        <taxon>malvids</taxon>
        <taxon>Malvales</taxon>
        <taxon>Malvaceae</taxon>
        <taxon>Malvoideae</taxon>
        <taxon>Gossypium</taxon>
    </lineage>
</organism>
<evidence type="ECO:0008006" key="4">
    <source>
        <dbReference type="Google" id="ProtNLM"/>
    </source>
</evidence>
<dbReference type="InterPro" id="IPR036312">
    <property type="entry name" value="Bifun_inhib/LTP/seed_sf"/>
</dbReference>
<evidence type="ECO:0000313" key="3">
    <source>
        <dbReference type="Proteomes" id="UP000032304"/>
    </source>
</evidence>
<gene>
    <name evidence="2" type="ORF">B456_011G128100</name>
</gene>
<accession>A0A0D2T792</accession>
<sequence length="115" mass="11420">MASSMSLKLACVAVLCMVVGAPLAQGAVTCGQVTSSLAPCIGYLTGNGAGGVPPGCLRPPAFLASTMVLQADSQASAVSTSLTRSALALTATASSEVLAWKVHQLVEAKITIATE</sequence>
<dbReference type="Gramene" id="KJB71503">
    <property type="protein sequence ID" value="KJB71503"/>
    <property type="gene ID" value="B456_011G128100"/>
</dbReference>
<feature type="signal peptide" evidence="1">
    <location>
        <begin position="1"/>
        <end position="26"/>
    </location>
</feature>
<dbReference type="EMBL" id="CM001750">
    <property type="protein sequence ID" value="KJB71503.1"/>
    <property type="molecule type" value="Genomic_DNA"/>
</dbReference>
<reference evidence="2 3" key="1">
    <citation type="journal article" date="2012" name="Nature">
        <title>Repeated polyploidization of Gossypium genomes and the evolution of spinnable cotton fibres.</title>
        <authorList>
            <person name="Paterson A.H."/>
            <person name="Wendel J.F."/>
            <person name="Gundlach H."/>
            <person name="Guo H."/>
            <person name="Jenkins J."/>
            <person name="Jin D."/>
            <person name="Llewellyn D."/>
            <person name="Showmaker K.C."/>
            <person name="Shu S."/>
            <person name="Udall J."/>
            <person name="Yoo M.J."/>
            <person name="Byers R."/>
            <person name="Chen W."/>
            <person name="Doron-Faigenboim A."/>
            <person name="Duke M.V."/>
            <person name="Gong L."/>
            <person name="Grimwood J."/>
            <person name="Grover C."/>
            <person name="Grupp K."/>
            <person name="Hu G."/>
            <person name="Lee T.H."/>
            <person name="Li J."/>
            <person name="Lin L."/>
            <person name="Liu T."/>
            <person name="Marler B.S."/>
            <person name="Page J.T."/>
            <person name="Roberts A.W."/>
            <person name="Romanel E."/>
            <person name="Sanders W.S."/>
            <person name="Szadkowski E."/>
            <person name="Tan X."/>
            <person name="Tang H."/>
            <person name="Xu C."/>
            <person name="Wang J."/>
            <person name="Wang Z."/>
            <person name="Zhang D."/>
            <person name="Zhang L."/>
            <person name="Ashrafi H."/>
            <person name="Bedon F."/>
            <person name="Bowers J.E."/>
            <person name="Brubaker C.L."/>
            <person name="Chee P.W."/>
            <person name="Das S."/>
            <person name="Gingle A.R."/>
            <person name="Haigler C.H."/>
            <person name="Harker D."/>
            <person name="Hoffmann L.V."/>
            <person name="Hovav R."/>
            <person name="Jones D.C."/>
            <person name="Lemke C."/>
            <person name="Mansoor S."/>
            <person name="ur Rahman M."/>
            <person name="Rainville L.N."/>
            <person name="Rambani A."/>
            <person name="Reddy U.K."/>
            <person name="Rong J.K."/>
            <person name="Saranga Y."/>
            <person name="Scheffler B.E."/>
            <person name="Scheffler J.A."/>
            <person name="Stelly D.M."/>
            <person name="Triplett B.A."/>
            <person name="Van Deynze A."/>
            <person name="Vaslin M.F."/>
            <person name="Waghmare V.N."/>
            <person name="Walford S.A."/>
            <person name="Wright R.J."/>
            <person name="Zaki E.A."/>
            <person name="Zhang T."/>
            <person name="Dennis E.S."/>
            <person name="Mayer K.F."/>
            <person name="Peterson D.G."/>
            <person name="Rokhsar D.S."/>
            <person name="Wang X."/>
            <person name="Schmutz J."/>
        </authorList>
    </citation>
    <scope>NUCLEOTIDE SEQUENCE [LARGE SCALE GENOMIC DNA]</scope>
</reference>
<keyword evidence="1" id="KW-0732">Signal</keyword>
<dbReference type="Proteomes" id="UP000032304">
    <property type="component" value="Chromosome 11"/>
</dbReference>
<feature type="chain" id="PRO_5002251878" description="Bifunctional inhibitor/plant lipid transfer protein/seed storage helical domain-containing protein" evidence="1">
    <location>
        <begin position="27"/>
        <end position="115"/>
    </location>
</feature>
<keyword evidence="3" id="KW-1185">Reference proteome</keyword>
<name>A0A0D2T792_GOSRA</name>
<dbReference type="AlphaFoldDB" id="A0A0D2T792"/>
<proteinExistence type="predicted"/>
<dbReference type="Gene3D" id="1.10.110.10">
    <property type="entry name" value="Plant lipid-transfer and hydrophobic proteins"/>
    <property type="match status" value="1"/>
</dbReference>
<evidence type="ECO:0000313" key="2">
    <source>
        <dbReference type="EMBL" id="KJB71503.1"/>
    </source>
</evidence>
<evidence type="ECO:0000256" key="1">
    <source>
        <dbReference type="SAM" id="SignalP"/>
    </source>
</evidence>
<dbReference type="SUPFAM" id="SSF47699">
    <property type="entry name" value="Bifunctional inhibitor/lipid-transfer protein/seed storage 2S albumin"/>
    <property type="match status" value="1"/>
</dbReference>